<organism evidence="1 2">
    <name type="scientific">Candidatus Magnetobacterium bavaricum</name>
    <dbReference type="NCBI Taxonomy" id="29290"/>
    <lineage>
        <taxon>Bacteria</taxon>
        <taxon>Pseudomonadati</taxon>
        <taxon>Nitrospirota</taxon>
        <taxon>Thermodesulfovibrionia</taxon>
        <taxon>Thermodesulfovibrionales</taxon>
        <taxon>Candidatus Magnetobacteriaceae</taxon>
        <taxon>Candidatus Magnetobacterium</taxon>
    </lineage>
</organism>
<name>A0A0F3GUH4_9BACT</name>
<protein>
    <recommendedName>
        <fullName evidence="3">STAS domain-containing protein</fullName>
    </recommendedName>
</protein>
<keyword evidence="2" id="KW-1185">Reference proteome</keyword>
<dbReference type="EMBL" id="LACI01001530">
    <property type="protein sequence ID" value="KJU84318.1"/>
    <property type="molecule type" value="Genomic_DNA"/>
</dbReference>
<gene>
    <name evidence="1" type="ORF">MBAV_003488</name>
</gene>
<dbReference type="Proteomes" id="UP000033423">
    <property type="component" value="Unassembled WGS sequence"/>
</dbReference>
<reference evidence="1 2" key="1">
    <citation type="submission" date="2015-02" db="EMBL/GenBank/DDBJ databases">
        <title>Single-cell genomics of uncultivated deep-branching MTB reveals a conserved set of magnetosome genes.</title>
        <authorList>
            <person name="Kolinko S."/>
            <person name="Richter M."/>
            <person name="Glockner F.O."/>
            <person name="Brachmann A."/>
            <person name="Schuler D."/>
        </authorList>
    </citation>
    <scope>NUCLEOTIDE SEQUENCE [LARGE SCALE GENOMIC DNA]</scope>
    <source>
        <strain evidence="1">TM-1</strain>
    </source>
</reference>
<proteinExistence type="predicted"/>
<evidence type="ECO:0008006" key="3">
    <source>
        <dbReference type="Google" id="ProtNLM"/>
    </source>
</evidence>
<feature type="non-terminal residue" evidence="1">
    <location>
        <position position="61"/>
    </location>
</feature>
<comment type="caution">
    <text evidence="1">The sequence shown here is derived from an EMBL/GenBank/DDBJ whole genome shotgun (WGS) entry which is preliminary data.</text>
</comment>
<dbReference type="AlphaFoldDB" id="A0A0F3GUH4"/>
<evidence type="ECO:0000313" key="1">
    <source>
        <dbReference type="EMBL" id="KJU84318.1"/>
    </source>
</evidence>
<evidence type="ECO:0000313" key="2">
    <source>
        <dbReference type="Proteomes" id="UP000033423"/>
    </source>
</evidence>
<accession>A0A0F3GUH4</accession>
<sequence>MIENIQFVKRNLDREGIIVSLNGMLSYSIMTDIAEAIKDKLEHLETDNNLVINVFSVFVEM</sequence>